<comment type="caution">
    <text evidence="15">The sequence shown here is derived from an EMBL/GenBank/DDBJ whole genome shotgun (WGS) entry which is preliminary data.</text>
</comment>
<keyword evidence="3 11" id="KW-0645">Protease</keyword>
<evidence type="ECO:0000256" key="1">
    <source>
        <dbReference type="ARBA" id="ARBA00010136"/>
    </source>
</evidence>
<dbReference type="FunFam" id="1.10.390.10:FF:000001">
    <property type="entry name" value="Aminopeptidase"/>
    <property type="match status" value="1"/>
</dbReference>
<dbReference type="Pfam" id="PF01433">
    <property type="entry name" value="Peptidase_M1"/>
    <property type="match status" value="1"/>
</dbReference>
<evidence type="ECO:0000256" key="11">
    <source>
        <dbReference type="RuleBase" id="RU364040"/>
    </source>
</evidence>
<keyword evidence="4 9" id="KW-0479">Metal-binding</keyword>
<evidence type="ECO:0000256" key="7">
    <source>
        <dbReference type="ARBA" id="ARBA00023049"/>
    </source>
</evidence>
<dbReference type="EC" id="3.4.11.-" evidence="11"/>
<dbReference type="Gene3D" id="2.60.40.1730">
    <property type="entry name" value="tricorn interacting facor f3 domain"/>
    <property type="match status" value="1"/>
</dbReference>
<evidence type="ECO:0000256" key="3">
    <source>
        <dbReference type="ARBA" id="ARBA00022670"/>
    </source>
</evidence>
<comment type="similarity">
    <text evidence="1 11">Belongs to the peptidase M1 family.</text>
</comment>
<dbReference type="Proteomes" id="UP000660729">
    <property type="component" value="Unassembled WGS sequence"/>
</dbReference>
<dbReference type="InterPro" id="IPR014782">
    <property type="entry name" value="Peptidase_M1_dom"/>
</dbReference>
<dbReference type="Gene3D" id="2.60.40.1910">
    <property type="match status" value="1"/>
</dbReference>
<evidence type="ECO:0000259" key="14">
    <source>
        <dbReference type="Pfam" id="PF17900"/>
    </source>
</evidence>
<evidence type="ECO:0000256" key="5">
    <source>
        <dbReference type="ARBA" id="ARBA00022801"/>
    </source>
</evidence>
<dbReference type="PANTHER" id="PTHR11533">
    <property type="entry name" value="PROTEASE M1 ZINC METALLOPROTEASE"/>
    <property type="match status" value="1"/>
</dbReference>
<dbReference type="GO" id="GO:0006508">
    <property type="term" value="P:proteolysis"/>
    <property type="evidence" value="ECO:0007669"/>
    <property type="project" value="UniProtKB-KW"/>
</dbReference>
<dbReference type="InterPro" id="IPR034016">
    <property type="entry name" value="M1_APN-typ"/>
</dbReference>
<evidence type="ECO:0000313" key="16">
    <source>
        <dbReference type="Proteomes" id="UP000660729"/>
    </source>
</evidence>
<dbReference type="InterPro" id="IPR050344">
    <property type="entry name" value="Peptidase_M1_aminopeptidases"/>
</dbReference>
<dbReference type="GO" id="GO:0043171">
    <property type="term" value="P:peptide catabolic process"/>
    <property type="evidence" value="ECO:0007669"/>
    <property type="project" value="TreeGrafter"/>
</dbReference>
<dbReference type="Gene3D" id="1.25.50.20">
    <property type="match status" value="1"/>
</dbReference>
<dbReference type="GO" id="GO:0008270">
    <property type="term" value="F:zinc ion binding"/>
    <property type="evidence" value="ECO:0007669"/>
    <property type="project" value="UniProtKB-UniRule"/>
</dbReference>
<dbReference type="InterPro" id="IPR001930">
    <property type="entry name" value="Peptidase_M1"/>
</dbReference>
<feature type="domain" description="Aminopeptidase N-like N-terminal" evidence="14">
    <location>
        <begin position="16"/>
        <end position="211"/>
    </location>
</feature>
<dbReference type="GO" id="GO:0005737">
    <property type="term" value="C:cytoplasm"/>
    <property type="evidence" value="ECO:0007669"/>
    <property type="project" value="TreeGrafter"/>
</dbReference>
<accession>A0A8H6RD11</accession>
<dbReference type="Pfam" id="PF17900">
    <property type="entry name" value="Peptidase_M1_N"/>
    <property type="match status" value="1"/>
</dbReference>
<keyword evidence="16" id="KW-1185">Reference proteome</keyword>
<dbReference type="InterPro" id="IPR045357">
    <property type="entry name" value="Aminopeptidase_N-like_N"/>
</dbReference>
<evidence type="ECO:0000256" key="6">
    <source>
        <dbReference type="ARBA" id="ARBA00022833"/>
    </source>
</evidence>
<dbReference type="GO" id="GO:0070006">
    <property type="term" value="F:metalloaminopeptidase activity"/>
    <property type="evidence" value="ECO:0007669"/>
    <property type="project" value="TreeGrafter"/>
</dbReference>
<dbReference type="InterPro" id="IPR042097">
    <property type="entry name" value="Aminopeptidase_N-like_N_sf"/>
</dbReference>
<feature type="binding site" evidence="9">
    <location>
        <position position="327"/>
    </location>
    <ligand>
        <name>Zn(2+)</name>
        <dbReference type="ChEBI" id="CHEBI:29105"/>
        <note>catalytic</note>
    </ligand>
</feature>
<feature type="binding site" evidence="9">
    <location>
        <position position="346"/>
    </location>
    <ligand>
        <name>Zn(2+)</name>
        <dbReference type="ChEBI" id="CHEBI:29105"/>
        <note>catalytic</note>
    </ligand>
</feature>
<dbReference type="CDD" id="cd09601">
    <property type="entry name" value="M1_APN-Q_like"/>
    <property type="match status" value="1"/>
</dbReference>
<keyword evidence="7 11" id="KW-0482">Metalloprotease</keyword>
<evidence type="ECO:0000256" key="4">
    <source>
        <dbReference type="ARBA" id="ARBA00022723"/>
    </source>
</evidence>
<evidence type="ECO:0000256" key="8">
    <source>
        <dbReference type="PIRSR" id="PIRSR634016-1"/>
    </source>
</evidence>
<proteinExistence type="inferred from homology"/>
<reference evidence="15" key="1">
    <citation type="submission" date="2020-04" db="EMBL/GenBank/DDBJ databases">
        <title>Draft genome resource of the tomato pathogen Pseudocercospora fuligena.</title>
        <authorList>
            <person name="Zaccaron A."/>
        </authorList>
    </citation>
    <scope>NUCLEOTIDE SEQUENCE</scope>
    <source>
        <strain evidence="15">PF001</strain>
    </source>
</reference>
<dbReference type="Pfam" id="PF11838">
    <property type="entry name" value="ERAP1_C"/>
    <property type="match status" value="1"/>
</dbReference>
<dbReference type="GO" id="GO:0016020">
    <property type="term" value="C:membrane"/>
    <property type="evidence" value="ECO:0007669"/>
    <property type="project" value="TreeGrafter"/>
</dbReference>
<keyword evidence="2 11" id="KW-0031">Aminopeptidase</keyword>
<feature type="domain" description="Peptidase M1 membrane alanine aminopeptidase" evidence="12">
    <location>
        <begin position="251"/>
        <end position="468"/>
    </location>
</feature>
<evidence type="ECO:0000256" key="9">
    <source>
        <dbReference type="PIRSR" id="PIRSR634016-3"/>
    </source>
</evidence>
<protein>
    <recommendedName>
        <fullName evidence="11">Aminopeptidase</fullName>
        <ecNumber evidence="11">3.4.11.-</ecNumber>
    </recommendedName>
</protein>
<feature type="domain" description="ERAP1-like C-terminal" evidence="13">
    <location>
        <begin position="533"/>
        <end position="850"/>
    </location>
</feature>
<feature type="site" description="Transition state stabilizer" evidence="10">
    <location>
        <position position="409"/>
    </location>
</feature>
<name>A0A8H6RD11_9PEZI</name>
<keyword evidence="5 11" id="KW-0378">Hydrolase</keyword>
<dbReference type="Gene3D" id="1.10.390.10">
    <property type="entry name" value="Neutral Protease Domain 2"/>
    <property type="match status" value="1"/>
</dbReference>
<comment type="cofactor">
    <cofactor evidence="9 11">
        <name>Zn(2+)</name>
        <dbReference type="ChEBI" id="CHEBI:29105"/>
    </cofactor>
    <text evidence="9 11">Binds 1 zinc ion per subunit.</text>
</comment>
<dbReference type="PRINTS" id="PR00756">
    <property type="entry name" value="ALADIPTASE"/>
</dbReference>
<gene>
    <name evidence="15" type="ORF">HII31_10512</name>
</gene>
<organism evidence="15 16">
    <name type="scientific">Pseudocercospora fuligena</name>
    <dbReference type="NCBI Taxonomy" id="685502"/>
    <lineage>
        <taxon>Eukaryota</taxon>
        <taxon>Fungi</taxon>
        <taxon>Dikarya</taxon>
        <taxon>Ascomycota</taxon>
        <taxon>Pezizomycotina</taxon>
        <taxon>Dothideomycetes</taxon>
        <taxon>Dothideomycetidae</taxon>
        <taxon>Mycosphaerellales</taxon>
        <taxon>Mycosphaerellaceae</taxon>
        <taxon>Pseudocercospora</taxon>
    </lineage>
</organism>
<dbReference type="GO" id="GO:0042277">
    <property type="term" value="F:peptide binding"/>
    <property type="evidence" value="ECO:0007669"/>
    <property type="project" value="TreeGrafter"/>
</dbReference>
<evidence type="ECO:0000313" key="15">
    <source>
        <dbReference type="EMBL" id="KAF7188227.1"/>
    </source>
</evidence>
<evidence type="ECO:0000256" key="2">
    <source>
        <dbReference type="ARBA" id="ARBA00022438"/>
    </source>
</evidence>
<dbReference type="InterPro" id="IPR027268">
    <property type="entry name" value="Peptidase_M4/M1_CTD_sf"/>
</dbReference>
<evidence type="ECO:0000256" key="10">
    <source>
        <dbReference type="PIRSR" id="PIRSR634016-4"/>
    </source>
</evidence>
<dbReference type="PANTHER" id="PTHR11533:SF171">
    <property type="entry name" value="AMINOPEPTIDASE"/>
    <property type="match status" value="1"/>
</dbReference>
<evidence type="ECO:0000259" key="13">
    <source>
        <dbReference type="Pfam" id="PF11838"/>
    </source>
</evidence>
<dbReference type="OrthoDB" id="10031169at2759"/>
<sequence>MTAVEPESRRLPQGIKPVHYSIQLFDIHLTEDDWAYHGSVDIDLVVKRATNKIILNAHNLRNVSATISGASEATVKSVSMDEDVQRLNVFLDRDLAVAEAPVSLSLIYEATIDGHLTGFYRSRESNFETREPESETENYVLTTQFQPSDARRAFPCWDEPEFKATFDLCMEVPNDLKVISNMPEKTSRSSERDAKRKLVAFEWTPIMSTYLLAWGIGKLECIETVISRKLNDTPLPIRVWAPPSSLQHGKFALRFAGQVITYFSEIFGIDYPLPKLDLLAVTEMSDDAMENCGLVIFRSTALSLDEEATSLEARTRVAYIIAHELAHQWFGNLVTMTWWDELWLNEGFATWAGWDACAHIYPDWDVWGQFVADDMQEALELDALPSSHPVQVPVLDGLEVDSIFDSISYLKGASIVRMLIGYLGRDPFLLGLSDYLSTNMYQSATGESLWAALQKASGTDVASLIEAWIKTMGFPIVSAQLLDNGTLSVKQMPALASANDTLWTVPLTMQTANGTRKALLEAPSSHINIDGSLIKMNVEQQGFYRSQIDIEALLQPSVSFHNLSTRDKAGLLGDTMALAFNGLDTPTSTVLDLCKKMSENADFVVWTSILACLDKISSTFSADEEISDGLEEFELNLISSQAHSLGWTPSPNESYSTQRLRPLLLTTAGLDGDEEVVTKASELFNSIQEGHDTDLHPSLREPVFKIVVGSEFGLDATTFLMKLYSTTHSPHERESIAKAMGQTSEFDSARELLHSIFSNQIFAAQDLETFAVEMAENSAVPGVVWDFIKEEWELVCDRLAGSMAIFEPFLRSCLQTLTSIEDAEELEEFFSDKDTLGYQRGLTVALDFIRANARFKERAGEEVREWLRSNGFIATTPDTPSDE</sequence>
<dbReference type="InterPro" id="IPR024571">
    <property type="entry name" value="ERAP1-like_C_dom"/>
</dbReference>
<dbReference type="SUPFAM" id="SSF55486">
    <property type="entry name" value="Metalloproteases ('zincins'), catalytic domain"/>
    <property type="match status" value="1"/>
</dbReference>
<dbReference type="EMBL" id="JABCIY010000213">
    <property type="protein sequence ID" value="KAF7188227.1"/>
    <property type="molecule type" value="Genomic_DNA"/>
</dbReference>
<feature type="binding site" evidence="9">
    <location>
        <position position="323"/>
    </location>
    <ligand>
        <name>Zn(2+)</name>
        <dbReference type="ChEBI" id="CHEBI:29105"/>
        <note>catalytic</note>
    </ligand>
</feature>
<keyword evidence="6 9" id="KW-0862">Zinc</keyword>
<feature type="active site" description="Proton acceptor" evidence="8">
    <location>
        <position position="324"/>
    </location>
</feature>
<evidence type="ECO:0000259" key="12">
    <source>
        <dbReference type="Pfam" id="PF01433"/>
    </source>
</evidence>
<dbReference type="SUPFAM" id="SSF63737">
    <property type="entry name" value="Leukotriene A4 hydrolase N-terminal domain"/>
    <property type="match status" value="1"/>
</dbReference>
<dbReference type="AlphaFoldDB" id="A0A8H6RD11"/>